<name>A0A9D7XLB0_9BACT</name>
<accession>A0A9D7XLB0</accession>
<organism evidence="1 2">
    <name type="scientific">Candidatus Geothrix skivensis</name>
    <dbReference type="NCBI Taxonomy" id="2954439"/>
    <lineage>
        <taxon>Bacteria</taxon>
        <taxon>Pseudomonadati</taxon>
        <taxon>Acidobacteriota</taxon>
        <taxon>Holophagae</taxon>
        <taxon>Holophagales</taxon>
        <taxon>Holophagaceae</taxon>
        <taxon>Geothrix</taxon>
    </lineage>
</organism>
<protein>
    <submittedName>
        <fullName evidence="1">Uncharacterized protein</fullName>
    </submittedName>
</protein>
<dbReference type="Proteomes" id="UP000886657">
    <property type="component" value="Unassembled WGS sequence"/>
</dbReference>
<comment type="caution">
    <text evidence="1">The sequence shown here is derived from an EMBL/GenBank/DDBJ whole genome shotgun (WGS) entry which is preliminary data.</text>
</comment>
<dbReference type="AlphaFoldDB" id="A0A9D7XLB0"/>
<gene>
    <name evidence="1" type="ORF">IPP58_07480</name>
</gene>
<proteinExistence type="predicted"/>
<reference evidence="1" key="1">
    <citation type="submission" date="2020-10" db="EMBL/GenBank/DDBJ databases">
        <title>Connecting structure to function with the recovery of over 1000 high-quality activated sludge metagenome-assembled genomes encoding full-length rRNA genes using long-read sequencing.</title>
        <authorList>
            <person name="Singleton C.M."/>
            <person name="Petriglieri F."/>
            <person name="Kristensen J.M."/>
            <person name="Kirkegaard R.H."/>
            <person name="Michaelsen T.Y."/>
            <person name="Andersen M.H."/>
            <person name="Karst S.M."/>
            <person name="Dueholm M.S."/>
            <person name="Nielsen P.H."/>
            <person name="Albertsen M."/>
        </authorList>
    </citation>
    <scope>NUCLEOTIDE SEQUENCE</scope>
    <source>
        <strain evidence="1">Skiv_18-Q3-R9-52_MAXAC.067</strain>
    </source>
</reference>
<sequence length="159" mass="17164">MLRGSDAAYVPWMVTDLALLAEQDGAKLRIQAVDAQDGAVKPGAVGQLMEGTKLQSLAFDTAGRAEAMVTPGVRRVVPAQRGASLAILASEGQSAASVRQRLYAFTERPSTVPVRKSSPRPSCVGSRRARTAWWAAPRPWPSLCWIPRTPRSPRARRSS</sequence>
<evidence type="ECO:0000313" key="2">
    <source>
        <dbReference type="Proteomes" id="UP000886657"/>
    </source>
</evidence>
<dbReference type="EMBL" id="JADKIO010000006">
    <property type="protein sequence ID" value="MBK9796325.1"/>
    <property type="molecule type" value="Genomic_DNA"/>
</dbReference>
<evidence type="ECO:0000313" key="1">
    <source>
        <dbReference type="EMBL" id="MBK9796325.1"/>
    </source>
</evidence>